<dbReference type="InterPro" id="IPR000073">
    <property type="entry name" value="AB_hydrolase_1"/>
</dbReference>
<reference evidence="4" key="1">
    <citation type="submission" date="2020-05" db="EMBL/GenBank/DDBJ databases">
        <title>Chitinophaga laudate sp. nov., isolated from a tropical peat swamp.</title>
        <authorList>
            <person name="Goh C.B.S."/>
            <person name="Lee M.S."/>
            <person name="Parimannan S."/>
            <person name="Pasbakhsh P."/>
            <person name="Yule C.M."/>
            <person name="Rajandas H."/>
            <person name="Loke S."/>
            <person name="Croft L."/>
            <person name="Tan J.B.L."/>
        </authorList>
    </citation>
    <scope>NUCLEOTIDE SEQUENCE</scope>
    <source>
        <strain evidence="4">Mgbs1</strain>
    </source>
</reference>
<sequence>MRNRILWLLCLSLLPTWLSAQKTIETGRKIIRDLGRIVNPNGIQENYTVNINGVDQWLYARGQNKDNPVILFIHGGPASPLSPVMWTFQRPLEEYYTIVTYDQRGAGRTFLNIPPDSIAASIRIDTFVDDAIEVASYIRQRYHAKKIILMGHSWGTILGMKAALKRPDLFAAYIGVGQVINVMENERVSFDYAVEQATRHKNDSALAELKSIAPYPGNEPITRHRIIIARNWAQYYGGLSAYRSESMYFYNAPWLSPEYDANDIPAIDNGNIFTLWRILPEFLQVDFKKVHTFPIPVFMFLGRHDYTTPAEPTAAWMKQVKAPVKKAVWFEHSSHLIPMEEPGKMLISLKECLDPVIRGK</sequence>
<dbReference type="GO" id="GO:0008233">
    <property type="term" value="F:peptidase activity"/>
    <property type="evidence" value="ECO:0007669"/>
    <property type="project" value="InterPro"/>
</dbReference>
<dbReference type="EMBL" id="RIAR02000001">
    <property type="protein sequence ID" value="NSL86114.1"/>
    <property type="molecule type" value="Genomic_DNA"/>
</dbReference>
<feature type="domain" description="AB hydrolase-1" evidence="3">
    <location>
        <begin position="68"/>
        <end position="342"/>
    </location>
</feature>
<dbReference type="SUPFAM" id="SSF53474">
    <property type="entry name" value="alpha/beta-Hydrolases"/>
    <property type="match status" value="1"/>
</dbReference>
<protein>
    <submittedName>
        <fullName evidence="4">Alpha/beta hydrolase</fullName>
    </submittedName>
</protein>
<comment type="caution">
    <text evidence="4">The sequence shown here is derived from an EMBL/GenBank/DDBJ whole genome shotgun (WGS) entry which is preliminary data.</text>
</comment>
<dbReference type="InterPro" id="IPR029058">
    <property type="entry name" value="AB_hydrolase_fold"/>
</dbReference>
<dbReference type="OrthoDB" id="9796770at2"/>
<evidence type="ECO:0000313" key="5">
    <source>
        <dbReference type="Proteomes" id="UP000281028"/>
    </source>
</evidence>
<dbReference type="PRINTS" id="PR00793">
    <property type="entry name" value="PROAMNOPTASE"/>
</dbReference>
<dbReference type="Proteomes" id="UP000281028">
    <property type="component" value="Unassembled WGS sequence"/>
</dbReference>
<evidence type="ECO:0000259" key="3">
    <source>
        <dbReference type="Pfam" id="PF00561"/>
    </source>
</evidence>
<dbReference type="InterPro" id="IPR002410">
    <property type="entry name" value="Peptidase_S33"/>
</dbReference>
<dbReference type="AlphaFoldDB" id="A0A3S1AXF9"/>
<evidence type="ECO:0000256" key="1">
    <source>
        <dbReference type="ARBA" id="ARBA00010088"/>
    </source>
</evidence>
<dbReference type="Pfam" id="PF00561">
    <property type="entry name" value="Abhydrolase_1"/>
    <property type="match status" value="1"/>
</dbReference>
<evidence type="ECO:0000313" key="4">
    <source>
        <dbReference type="EMBL" id="NSL86114.1"/>
    </source>
</evidence>
<dbReference type="PANTHER" id="PTHR43329">
    <property type="entry name" value="EPOXIDE HYDROLASE"/>
    <property type="match status" value="1"/>
</dbReference>
<name>A0A3S1AXF9_9BACT</name>
<comment type="similarity">
    <text evidence="1">Belongs to the peptidase S33 family.</text>
</comment>
<dbReference type="Gene3D" id="3.40.50.1820">
    <property type="entry name" value="alpha/beta hydrolase"/>
    <property type="match status" value="1"/>
</dbReference>
<keyword evidence="2 4" id="KW-0378">Hydrolase</keyword>
<keyword evidence="5" id="KW-1185">Reference proteome</keyword>
<evidence type="ECO:0000256" key="2">
    <source>
        <dbReference type="ARBA" id="ARBA00022801"/>
    </source>
</evidence>
<dbReference type="GO" id="GO:0006508">
    <property type="term" value="P:proteolysis"/>
    <property type="evidence" value="ECO:0007669"/>
    <property type="project" value="InterPro"/>
</dbReference>
<accession>A0A3S1AXF9</accession>
<gene>
    <name evidence="4" type="ORF">ECE50_004675</name>
</gene>
<organism evidence="4 5">
    <name type="scientific">Chitinophaga solisilvae</name>
    <dbReference type="NCBI Taxonomy" id="1233460"/>
    <lineage>
        <taxon>Bacteria</taxon>
        <taxon>Pseudomonadati</taxon>
        <taxon>Bacteroidota</taxon>
        <taxon>Chitinophagia</taxon>
        <taxon>Chitinophagales</taxon>
        <taxon>Chitinophagaceae</taxon>
        <taxon>Chitinophaga</taxon>
    </lineage>
</organism>
<proteinExistence type="inferred from homology"/>